<evidence type="ECO:0000313" key="7">
    <source>
        <dbReference type="EMBL" id="GAA5095687.1"/>
    </source>
</evidence>
<protein>
    <recommendedName>
        <fullName evidence="9">Polysaccharide biosynthesis protein</fullName>
    </recommendedName>
</protein>
<keyword evidence="8" id="KW-1185">Reference proteome</keyword>
<keyword evidence="2" id="KW-1003">Cell membrane</keyword>
<dbReference type="RefSeq" id="WP_345507768.1">
    <property type="nucleotide sequence ID" value="NZ_BAABKZ010000002.1"/>
</dbReference>
<dbReference type="PANTHER" id="PTHR30250:SF11">
    <property type="entry name" value="O-ANTIGEN TRANSPORTER-RELATED"/>
    <property type="match status" value="1"/>
</dbReference>
<sequence>MLRFAGFTSAPILSALAPFIILPVVSRIVGEAGWANFSTGQSVGILGMVGILFGWGVVGPVRVARANSEHERAAILRESVRSRLILSAFVVPVVAVVTWLVCSDAYRLESVAVAVAMTLGGLTPAWFCIGQGNPRGVMLFDALPKLAASLVAFPILAFSGQVLWYPALLLVFTIPAFGVHAWLTISEHSHPDHLPRPVRRVLRSLVPTATIDATGNAYGSTAIPIATAGLSAADASAFASADRAYRIGTLAVVAIANAFQAWVLERHSGDVRRRHLVALSAHAVLGVVGGAAIAVLGPWVTGLVFGAQVAAQPVPSALFGIAFFCISLATPLIRNLLIPADRFRIVLIATAGAAIVGLTVMLWGAKLGSANIIATGVAASEFTALLILTPAAILEYRRLRAPADV</sequence>
<evidence type="ECO:0000256" key="5">
    <source>
        <dbReference type="ARBA" id="ARBA00023136"/>
    </source>
</evidence>
<organism evidence="7 8">
    <name type="scientific">Microbacterium yannicii</name>
    <dbReference type="NCBI Taxonomy" id="671622"/>
    <lineage>
        <taxon>Bacteria</taxon>
        <taxon>Bacillati</taxon>
        <taxon>Actinomycetota</taxon>
        <taxon>Actinomycetes</taxon>
        <taxon>Micrococcales</taxon>
        <taxon>Microbacteriaceae</taxon>
        <taxon>Microbacterium</taxon>
    </lineage>
</organism>
<feature type="transmembrane region" description="Helical" evidence="6">
    <location>
        <begin position="205"/>
        <end position="232"/>
    </location>
</feature>
<comment type="subcellular location">
    <subcellularLocation>
        <location evidence="1">Cell membrane</location>
        <topology evidence="1">Multi-pass membrane protein</topology>
    </subcellularLocation>
</comment>
<evidence type="ECO:0000256" key="4">
    <source>
        <dbReference type="ARBA" id="ARBA00022989"/>
    </source>
</evidence>
<accession>A0ABP9MF54</accession>
<dbReference type="InterPro" id="IPR050833">
    <property type="entry name" value="Poly_Biosynth_Transport"/>
</dbReference>
<feature type="transmembrane region" description="Helical" evidence="6">
    <location>
        <begin position="84"/>
        <end position="106"/>
    </location>
</feature>
<name>A0ABP9MF54_9MICO</name>
<evidence type="ECO:0008006" key="9">
    <source>
        <dbReference type="Google" id="ProtNLM"/>
    </source>
</evidence>
<dbReference type="Proteomes" id="UP001501407">
    <property type="component" value="Unassembled WGS sequence"/>
</dbReference>
<gene>
    <name evidence="7" type="ORF">GCM10025760_28300</name>
</gene>
<feature type="transmembrane region" description="Helical" evidence="6">
    <location>
        <begin position="371"/>
        <end position="394"/>
    </location>
</feature>
<feature type="transmembrane region" description="Helical" evidence="6">
    <location>
        <begin position="244"/>
        <end position="264"/>
    </location>
</feature>
<evidence type="ECO:0000313" key="8">
    <source>
        <dbReference type="Proteomes" id="UP001501407"/>
    </source>
</evidence>
<feature type="transmembrane region" description="Helical" evidence="6">
    <location>
        <begin position="345"/>
        <end position="365"/>
    </location>
</feature>
<proteinExistence type="predicted"/>
<evidence type="ECO:0000256" key="3">
    <source>
        <dbReference type="ARBA" id="ARBA00022692"/>
    </source>
</evidence>
<reference evidence="8" key="1">
    <citation type="journal article" date="2019" name="Int. J. Syst. Evol. Microbiol.">
        <title>The Global Catalogue of Microorganisms (GCM) 10K type strain sequencing project: providing services to taxonomists for standard genome sequencing and annotation.</title>
        <authorList>
            <consortium name="The Broad Institute Genomics Platform"/>
            <consortium name="The Broad Institute Genome Sequencing Center for Infectious Disease"/>
            <person name="Wu L."/>
            <person name="Ma J."/>
        </authorList>
    </citation>
    <scope>NUCLEOTIDE SEQUENCE [LARGE SCALE GENOMIC DNA]</scope>
    <source>
        <strain evidence="8">JCM 18959</strain>
    </source>
</reference>
<feature type="transmembrane region" description="Helical" evidence="6">
    <location>
        <begin position="43"/>
        <end position="63"/>
    </location>
</feature>
<evidence type="ECO:0000256" key="6">
    <source>
        <dbReference type="SAM" id="Phobius"/>
    </source>
</evidence>
<evidence type="ECO:0000256" key="2">
    <source>
        <dbReference type="ARBA" id="ARBA00022475"/>
    </source>
</evidence>
<feature type="transmembrane region" description="Helical" evidence="6">
    <location>
        <begin position="136"/>
        <end position="157"/>
    </location>
</feature>
<feature type="transmembrane region" description="Helical" evidence="6">
    <location>
        <begin position="276"/>
        <end position="296"/>
    </location>
</feature>
<feature type="transmembrane region" description="Helical" evidence="6">
    <location>
        <begin position="112"/>
        <end position="129"/>
    </location>
</feature>
<keyword evidence="4 6" id="KW-1133">Transmembrane helix</keyword>
<feature type="transmembrane region" description="Helical" evidence="6">
    <location>
        <begin position="163"/>
        <end position="185"/>
    </location>
</feature>
<comment type="caution">
    <text evidence="7">The sequence shown here is derived from an EMBL/GenBank/DDBJ whole genome shotgun (WGS) entry which is preliminary data.</text>
</comment>
<keyword evidence="3 6" id="KW-0812">Transmembrane</keyword>
<dbReference type="EMBL" id="BAABKZ010000002">
    <property type="protein sequence ID" value="GAA5095687.1"/>
    <property type="molecule type" value="Genomic_DNA"/>
</dbReference>
<keyword evidence="5 6" id="KW-0472">Membrane</keyword>
<evidence type="ECO:0000256" key="1">
    <source>
        <dbReference type="ARBA" id="ARBA00004651"/>
    </source>
</evidence>
<dbReference type="PANTHER" id="PTHR30250">
    <property type="entry name" value="PST FAMILY PREDICTED COLANIC ACID TRANSPORTER"/>
    <property type="match status" value="1"/>
</dbReference>
<feature type="transmembrane region" description="Helical" evidence="6">
    <location>
        <begin position="316"/>
        <end position="333"/>
    </location>
</feature>